<dbReference type="Pfam" id="PF07536">
    <property type="entry name" value="HWE_HK"/>
    <property type="match status" value="1"/>
</dbReference>
<evidence type="ECO:0000256" key="13">
    <source>
        <dbReference type="ARBA" id="ARBA00022840"/>
    </source>
</evidence>
<evidence type="ECO:0000256" key="8">
    <source>
        <dbReference type="ARBA" id="ARBA00022643"/>
    </source>
</evidence>
<evidence type="ECO:0000256" key="12">
    <source>
        <dbReference type="ARBA" id="ARBA00022777"/>
    </source>
</evidence>
<dbReference type="InterPro" id="IPR011102">
    <property type="entry name" value="Sig_transdc_His_kinase_HWE"/>
</dbReference>
<dbReference type="EMBL" id="CP114029">
    <property type="protein sequence ID" value="WAP70150.1"/>
    <property type="molecule type" value="Genomic_DNA"/>
</dbReference>
<keyword evidence="11" id="KW-0547">Nucleotide-binding</keyword>
<dbReference type="InterPro" id="IPR013655">
    <property type="entry name" value="PAS_fold_3"/>
</dbReference>
<dbReference type="SUPFAM" id="SSF55785">
    <property type="entry name" value="PYP-like sensor domain (PAS domain)"/>
    <property type="match status" value="3"/>
</dbReference>
<dbReference type="RefSeq" id="WP_268882605.1">
    <property type="nucleotide sequence ID" value="NZ_CP114029.1"/>
</dbReference>
<feature type="domain" description="PAC" evidence="18">
    <location>
        <begin position="342"/>
        <end position="394"/>
    </location>
</feature>
<evidence type="ECO:0000259" key="18">
    <source>
        <dbReference type="PROSITE" id="PS50113"/>
    </source>
</evidence>
<keyword evidence="15" id="KW-0843">Virulence</keyword>
<dbReference type="PANTHER" id="PTHR41523:SF8">
    <property type="entry name" value="ETHYLENE RESPONSE SENSOR PROTEIN"/>
    <property type="match status" value="1"/>
</dbReference>
<evidence type="ECO:0000256" key="6">
    <source>
        <dbReference type="ARBA" id="ARBA00022606"/>
    </source>
</evidence>
<evidence type="ECO:0000256" key="3">
    <source>
        <dbReference type="ARBA" id="ARBA00021740"/>
    </source>
</evidence>
<evidence type="ECO:0000256" key="2">
    <source>
        <dbReference type="ARBA" id="ARBA00012438"/>
    </source>
</evidence>
<reference evidence="19" key="1">
    <citation type="submission" date="2022-12" db="EMBL/GenBank/DDBJ databases">
        <title>Jiella pelagia sp. nov., isolated from phosphonate enriched culture of Northwest Pacific surface seawater.</title>
        <authorList>
            <person name="Shin D.Y."/>
            <person name="Hwang C.Y."/>
        </authorList>
    </citation>
    <scope>NUCLEOTIDE SEQUENCE</scope>
    <source>
        <strain evidence="19">HL-NP1</strain>
    </source>
</reference>
<dbReference type="NCBIfam" id="TIGR00229">
    <property type="entry name" value="sensory_box"/>
    <property type="match status" value="2"/>
</dbReference>
<evidence type="ECO:0000256" key="7">
    <source>
        <dbReference type="ARBA" id="ARBA00022630"/>
    </source>
</evidence>
<dbReference type="InterPro" id="IPR001610">
    <property type="entry name" value="PAC"/>
</dbReference>
<evidence type="ECO:0000256" key="17">
    <source>
        <dbReference type="SAM" id="Coils"/>
    </source>
</evidence>
<evidence type="ECO:0000256" key="10">
    <source>
        <dbReference type="ARBA" id="ARBA00022737"/>
    </source>
</evidence>
<accession>A0ABY7C5P6</accession>
<sequence>MNEELQAVNAELKNKLDNISTAHSDLQNLTAATEIGTLFLDEKLRIRMFTPPVVDLFNIAEMDIGRAITDFTNRLSYEEIGSDVARVLRDLTPVESEIRSKDNRWFMMRLRPYRTIEDRISGTVLTFIDITDRVEAEHKLRESERRFRALVQASSQVLYRMSPQWREMRQLSGSGFLSDMRAPNPEWLEHYILPEEQPRVRAAIHEVIADKKPFELEHRVRLPDGATRWTLSRAVPIIDENGEIEEWFGAATDVTAGKVAEEALRGSEESLRLALEVGGLGTWDRDLLTGECIWSANQYRIFGLEVGEAEPSEAAWLECVHPDDLDEVKAAMATARDEHSVFEREFRIQRPDGATRWCFSRGQFYYDREDKPVRMIGVVEDTTERREWSERQQVMVAELQHRTRNLLAVVRSIVGQTIKASGTLEEFRDRLNDRLAALSRVQGLMSRSDKEPITLRALITAELEALGAVTSPERLSVEGPDVPLRNAAVQTLALGLHELATNARKYGALANDAGHLAIEWRSETIDGEAHLVIDWIETGGNARADGDDASHKGYGQELIEKALPYTLGAKTSHELTAGGVRCTIALPMSGPRRVIRDTRDG</sequence>
<feature type="domain" description="PAC" evidence="18">
    <location>
        <begin position="92"/>
        <end position="142"/>
    </location>
</feature>
<protein>
    <recommendedName>
        <fullName evidence="3">Blue-light-activated histidine kinase</fullName>
        <ecNumber evidence="2">2.7.13.3</ecNumber>
    </recommendedName>
</protein>
<feature type="domain" description="PAC" evidence="18">
    <location>
        <begin position="214"/>
        <end position="266"/>
    </location>
</feature>
<keyword evidence="17" id="KW-0175">Coiled coil</keyword>
<dbReference type="PROSITE" id="PS50113">
    <property type="entry name" value="PAC"/>
    <property type="match status" value="3"/>
</dbReference>
<evidence type="ECO:0000313" key="20">
    <source>
        <dbReference type="Proteomes" id="UP001164020"/>
    </source>
</evidence>
<gene>
    <name evidence="19" type="ORF">OH818_08545</name>
</gene>
<dbReference type="Pfam" id="PF13596">
    <property type="entry name" value="PAS_10"/>
    <property type="match status" value="1"/>
</dbReference>
<keyword evidence="12" id="KW-0418">Kinase</keyword>
<comment type="catalytic activity">
    <reaction evidence="1">
        <text>ATP + protein L-histidine = ADP + protein N-phospho-L-histidine.</text>
        <dbReference type="EC" id="2.7.13.3"/>
    </reaction>
</comment>
<dbReference type="SMART" id="SM00091">
    <property type="entry name" value="PAS"/>
    <property type="match status" value="2"/>
</dbReference>
<evidence type="ECO:0000256" key="4">
    <source>
        <dbReference type="ARBA" id="ARBA00022543"/>
    </source>
</evidence>
<dbReference type="InterPro" id="IPR036890">
    <property type="entry name" value="HATPase_C_sf"/>
</dbReference>
<evidence type="ECO:0000256" key="1">
    <source>
        <dbReference type="ARBA" id="ARBA00000085"/>
    </source>
</evidence>
<dbReference type="InterPro" id="IPR000700">
    <property type="entry name" value="PAS-assoc_C"/>
</dbReference>
<keyword evidence="9" id="KW-0808">Transferase</keyword>
<dbReference type="SMART" id="SM00086">
    <property type="entry name" value="PAC"/>
    <property type="match status" value="3"/>
</dbReference>
<organism evidence="19 20">
    <name type="scientific">Jiella pelagia</name>
    <dbReference type="NCBI Taxonomy" id="2986949"/>
    <lineage>
        <taxon>Bacteria</taxon>
        <taxon>Pseudomonadati</taxon>
        <taxon>Pseudomonadota</taxon>
        <taxon>Alphaproteobacteria</taxon>
        <taxon>Hyphomicrobiales</taxon>
        <taxon>Aurantimonadaceae</taxon>
        <taxon>Jiella</taxon>
    </lineage>
</organism>
<dbReference type="InterPro" id="IPR000014">
    <property type="entry name" value="PAS"/>
</dbReference>
<keyword evidence="4" id="KW-0600">Photoreceptor protein</keyword>
<keyword evidence="8" id="KW-0288">FMN</keyword>
<dbReference type="Proteomes" id="UP001164020">
    <property type="component" value="Chromosome"/>
</dbReference>
<dbReference type="PANTHER" id="PTHR41523">
    <property type="entry name" value="TWO-COMPONENT SYSTEM SENSOR PROTEIN"/>
    <property type="match status" value="1"/>
</dbReference>
<evidence type="ECO:0000256" key="9">
    <source>
        <dbReference type="ARBA" id="ARBA00022679"/>
    </source>
</evidence>
<evidence type="ECO:0000256" key="15">
    <source>
        <dbReference type="ARBA" id="ARBA00023026"/>
    </source>
</evidence>
<evidence type="ECO:0000256" key="5">
    <source>
        <dbReference type="ARBA" id="ARBA00022553"/>
    </source>
</evidence>
<dbReference type="Pfam" id="PF08447">
    <property type="entry name" value="PAS_3"/>
    <property type="match status" value="2"/>
</dbReference>
<evidence type="ECO:0000256" key="11">
    <source>
        <dbReference type="ARBA" id="ARBA00022741"/>
    </source>
</evidence>
<keyword evidence="20" id="KW-1185">Reference proteome</keyword>
<keyword evidence="16" id="KW-0675">Receptor</keyword>
<keyword evidence="13" id="KW-0067">ATP-binding</keyword>
<evidence type="ECO:0000313" key="19">
    <source>
        <dbReference type="EMBL" id="WAP70150.1"/>
    </source>
</evidence>
<dbReference type="CDD" id="cd00130">
    <property type="entry name" value="PAS"/>
    <property type="match status" value="3"/>
</dbReference>
<evidence type="ECO:0000256" key="16">
    <source>
        <dbReference type="ARBA" id="ARBA00023170"/>
    </source>
</evidence>
<keyword evidence="6" id="KW-0716">Sensory transduction</keyword>
<dbReference type="SMART" id="SM00911">
    <property type="entry name" value="HWE_HK"/>
    <property type="match status" value="1"/>
</dbReference>
<keyword evidence="10" id="KW-0677">Repeat</keyword>
<dbReference type="Gene3D" id="3.30.450.20">
    <property type="entry name" value="PAS domain"/>
    <property type="match status" value="3"/>
</dbReference>
<dbReference type="Gene3D" id="3.30.565.10">
    <property type="entry name" value="Histidine kinase-like ATPase, C-terminal domain"/>
    <property type="match status" value="1"/>
</dbReference>
<keyword evidence="14" id="KW-0157">Chromophore</keyword>
<name>A0ABY7C5P6_9HYPH</name>
<evidence type="ECO:0000256" key="14">
    <source>
        <dbReference type="ARBA" id="ARBA00022991"/>
    </source>
</evidence>
<feature type="coiled-coil region" evidence="17">
    <location>
        <begin position="2"/>
        <end position="29"/>
    </location>
</feature>
<keyword evidence="7" id="KW-0285">Flavoprotein</keyword>
<proteinExistence type="predicted"/>
<dbReference type="Gene3D" id="2.10.70.100">
    <property type="match status" value="1"/>
</dbReference>
<dbReference type="EC" id="2.7.13.3" evidence="2"/>
<dbReference type="InterPro" id="IPR035965">
    <property type="entry name" value="PAS-like_dom_sf"/>
</dbReference>
<keyword evidence="5" id="KW-0597">Phosphoprotein</keyword>